<reference evidence="2" key="1">
    <citation type="submission" date="2020-02" db="EMBL/GenBank/DDBJ databases">
        <authorList>
            <person name="Meier V. D."/>
        </authorList>
    </citation>
    <scope>NUCLEOTIDE SEQUENCE</scope>
    <source>
        <strain evidence="2">AVDCRST_MAG11</strain>
    </source>
</reference>
<evidence type="ECO:0000313" key="2">
    <source>
        <dbReference type="EMBL" id="CAA9290546.1"/>
    </source>
</evidence>
<dbReference type="AlphaFoldDB" id="A0A6J4JY26"/>
<gene>
    <name evidence="2" type="ORF">AVDCRST_MAG11-76</name>
</gene>
<accession>A0A6J4JY26</accession>
<feature type="compositionally biased region" description="Pro residues" evidence="1">
    <location>
        <begin position="92"/>
        <end position="102"/>
    </location>
</feature>
<protein>
    <submittedName>
        <fullName evidence="2">Uncharacterized protein</fullName>
    </submittedName>
</protein>
<feature type="non-terminal residue" evidence="2">
    <location>
        <position position="102"/>
    </location>
</feature>
<feature type="non-terminal residue" evidence="2">
    <location>
        <position position="1"/>
    </location>
</feature>
<feature type="region of interest" description="Disordered" evidence="1">
    <location>
        <begin position="1"/>
        <end position="102"/>
    </location>
</feature>
<proteinExistence type="predicted"/>
<sequence>GPPHPPVLDPEGRHRRHRGADLADHVVGDGAGRALGAPAAAPAPPALARDRGVSRRDRRRRAPRAGARAGGPPLDRTPARRAAPDVGRRADGPPPDGAQPGI</sequence>
<feature type="compositionally biased region" description="Low complexity" evidence="1">
    <location>
        <begin position="64"/>
        <end position="76"/>
    </location>
</feature>
<organism evidence="2">
    <name type="scientific">uncultured Gemmatimonadaceae bacterium</name>
    <dbReference type="NCBI Taxonomy" id="246130"/>
    <lineage>
        <taxon>Bacteria</taxon>
        <taxon>Pseudomonadati</taxon>
        <taxon>Gemmatimonadota</taxon>
        <taxon>Gemmatimonadia</taxon>
        <taxon>Gemmatimonadales</taxon>
        <taxon>Gemmatimonadaceae</taxon>
        <taxon>environmental samples</taxon>
    </lineage>
</organism>
<evidence type="ECO:0000256" key="1">
    <source>
        <dbReference type="SAM" id="MobiDB-lite"/>
    </source>
</evidence>
<dbReference type="EMBL" id="CADCTU010000022">
    <property type="protein sequence ID" value="CAA9290546.1"/>
    <property type="molecule type" value="Genomic_DNA"/>
</dbReference>
<feature type="compositionally biased region" description="Basic and acidic residues" evidence="1">
    <location>
        <begin position="82"/>
        <end position="91"/>
    </location>
</feature>
<name>A0A6J4JY26_9BACT</name>